<dbReference type="RefSeq" id="WP_209996844.1">
    <property type="nucleotide sequence ID" value="NZ_BAAAJY010000003.1"/>
</dbReference>
<dbReference type="InterPro" id="IPR036628">
    <property type="entry name" value="Clp_N_dom_sf"/>
</dbReference>
<dbReference type="GO" id="GO:0008233">
    <property type="term" value="F:peptidase activity"/>
    <property type="evidence" value="ECO:0007669"/>
    <property type="project" value="UniProtKB-KW"/>
</dbReference>
<keyword evidence="4" id="KW-1185">Reference proteome</keyword>
<dbReference type="InterPro" id="IPR004176">
    <property type="entry name" value="Clp_R_N"/>
</dbReference>
<protein>
    <submittedName>
        <fullName evidence="3">ATP-dependent Clp protease ATP-binding subunit ClpA</fullName>
    </submittedName>
</protein>
<keyword evidence="3" id="KW-0378">Hydrolase</keyword>
<comment type="caution">
    <text evidence="3">The sequence shown here is derived from an EMBL/GenBank/DDBJ whole genome shotgun (WGS) entry which is preliminary data.</text>
</comment>
<name>A0ABS4XBM5_9MICC</name>
<dbReference type="GO" id="GO:0005524">
    <property type="term" value="F:ATP binding"/>
    <property type="evidence" value="ECO:0007669"/>
    <property type="project" value="UniProtKB-KW"/>
</dbReference>
<evidence type="ECO:0000259" key="2">
    <source>
        <dbReference type="PROSITE" id="PS51903"/>
    </source>
</evidence>
<dbReference type="Proteomes" id="UP001296993">
    <property type="component" value="Unassembled WGS sequence"/>
</dbReference>
<feature type="domain" description="Clp R" evidence="2">
    <location>
        <begin position="2"/>
        <end position="156"/>
    </location>
</feature>
<dbReference type="Gene3D" id="1.10.1780.10">
    <property type="entry name" value="Clp, N-terminal domain"/>
    <property type="match status" value="1"/>
</dbReference>
<proteinExistence type="predicted"/>
<keyword evidence="3" id="KW-0547">Nucleotide-binding</keyword>
<evidence type="ECO:0000313" key="3">
    <source>
        <dbReference type="EMBL" id="MBP2385873.1"/>
    </source>
</evidence>
<evidence type="ECO:0000313" key="4">
    <source>
        <dbReference type="Proteomes" id="UP001296993"/>
    </source>
</evidence>
<dbReference type="EMBL" id="JAGIOF010000001">
    <property type="protein sequence ID" value="MBP2385873.1"/>
    <property type="molecule type" value="Genomic_DNA"/>
</dbReference>
<gene>
    <name evidence="3" type="ORF">JOF47_001384</name>
</gene>
<dbReference type="GO" id="GO:0006508">
    <property type="term" value="P:proteolysis"/>
    <property type="evidence" value="ECO:0007669"/>
    <property type="project" value="UniProtKB-KW"/>
</dbReference>
<keyword evidence="3" id="KW-0645">Protease</keyword>
<dbReference type="SUPFAM" id="SSF81923">
    <property type="entry name" value="Double Clp-N motif"/>
    <property type="match status" value="1"/>
</dbReference>
<organism evidence="3 4">
    <name type="scientific">Paeniglutamicibacter kerguelensis</name>
    <dbReference type="NCBI Taxonomy" id="254788"/>
    <lineage>
        <taxon>Bacteria</taxon>
        <taxon>Bacillati</taxon>
        <taxon>Actinomycetota</taxon>
        <taxon>Actinomycetes</taxon>
        <taxon>Micrococcales</taxon>
        <taxon>Micrococcaceae</taxon>
        <taxon>Paeniglutamicibacter</taxon>
    </lineage>
</organism>
<keyword evidence="3" id="KW-0067">ATP-binding</keyword>
<accession>A0ABS4XBM5</accession>
<keyword evidence="1" id="KW-0677">Repeat</keyword>
<sequence length="156" mass="16209">MFERFAQDARTAVVHAVAEAQGRGDRRIGTDHLLLGLLHDPGIAGMLGASLEAARASSEALDSTALRAIGVDLRGGQAGWAPISGTKRTPFNSGAKDLMRDALGRAVSEHSRSLEARHLLGAVLDLHAPDPAAVLLAELKIDVPAVRSALANPDAA</sequence>
<dbReference type="Pfam" id="PF02861">
    <property type="entry name" value="Clp_N"/>
    <property type="match status" value="1"/>
</dbReference>
<reference evidence="3 4" key="1">
    <citation type="submission" date="2021-03" db="EMBL/GenBank/DDBJ databases">
        <title>Sequencing the genomes of 1000 actinobacteria strains.</title>
        <authorList>
            <person name="Klenk H.-P."/>
        </authorList>
    </citation>
    <scope>NUCLEOTIDE SEQUENCE [LARGE SCALE GENOMIC DNA]</scope>
    <source>
        <strain evidence="3 4">DSM 15797</strain>
    </source>
</reference>
<evidence type="ECO:0000256" key="1">
    <source>
        <dbReference type="PROSITE-ProRule" id="PRU01251"/>
    </source>
</evidence>
<dbReference type="PROSITE" id="PS51903">
    <property type="entry name" value="CLP_R"/>
    <property type="match status" value="1"/>
</dbReference>